<name>A0A6P5AC63_BRABE</name>
<dbReference type="AlphaFoldDB" id="A0A6P5AC63"/>
<dbReference type="InterPro" id="IPR048634">
    <property type="entry name" value="SecD_SecF_C"/>
</dbReference>
<keyword evidence="4 7" id="KW-1133">Transmembrane helix</keyword>
<dbReference type="OrthoDB" id="6510177at2759"/>
<evidence type="ECO:0000256" key="3">
    <source>
        <dbReference type="ARBA" id="ARBA00022692"/>
    </source>
</evidence>
<keyword evidence="5 7" id="KW-0472">Membrane</keyword>
<evidence type="ECO:0000259" key="8">
    <source>
        <dbReference type="PROSITE" id="PS50156"/>
    </source>
</evidence>
<dbReference type="Gene3D" id="1.20.1640.10">
    <property type="entry name" value="Multidrug efflux transporter AcrB transmembrane domain"/>
    <property type="match status" value="2"/>
</dbReference>
<evidence type="ECO:0000256" key="6">
    <source>
        <dbReference type="ARBA" id="ARBA00023180"/>
    </source>
</evidence>
<dbReference type="PANTHER" id="PTHR10796">
    <property type="entry name" value="PATCHED-RELATED"/>
    <property type="match status" value="1"/>
</dbReference>
<reference evidence="10" key="1">
    <citation type="submission" date="2025-08" db="UniProtKB">
        <authorList>
            <consortium name="RefSeq"/>
        </authorList>
    </citation>
    <scope>IDENTIFICATION</scope>
    <source>
        <tissue evidence="10">Gonad</tissue>
    </source>
</reference>
<dbReference type="PANTHER" id="PTHR10796:SF92">
    <property type="entry name" value="PATCHED-RELATED, ISOFORM A"/>
    <property type="match status" value="1"/>
</dbReference>
<dbReference type="InterPro" id="IPR051697">
    <property type="entry name" value="Patched_domain-protein"/>
</dbReference>
<accession>A0A6P5AC63</accession>
<feature type="transmembrane region" description="Helical" evidence="7">
    <location>
        <begin position="492"/>
        <end position="510"/>
    </location>
</feature>
<evidence type="ECO:0000256" key="4">
    <source>
        <dbReference type="ARBA" id="ARBA00022989"/>
    </source>
</evidence>
<keyword evidence="9" id="KW-1185">Reference proteome</keyword>
<dbReference type="Pfam" id="PF02355">
    <property type="entry name" value="SecD_SecF_C"/>
    <property type="match status" value="1"/>
</dbReference>
<feature type="transmembrane region" description="Helical" evidence="7">
    <location>
        <begin position="916"/>
        <end position="939"/>
    </location>
</feature>
<dbReference type="Pfam" id="PF02460">
    <property type="entry name" value="Patched"/>
    <property type="match status" value="1"/>
</dbReference>
<dbReference type="PROSITE" id="PS50156">
    <property type="entry name" value="SSD"/>
    <property type="match status" value="1"/>
</dbReference>
<evidence type="ECO:0000256" key="5">
    <source>
        <dbReference type="ARBA" id="ARBA00023136"/>
    </source>
</evidence>
<feature type="transmembrane region" description="Helical" evidence="7">
    <location>
        <begin position="392"/>
        <end position="414"/>
    </location>
</feature>
<keyword evidence="3 7" id="KW-0812">Transmembrane</keyword>
<gene>
    <name evidence="10" type="primary">LOC109484936</name>
</gene>
<feature type="domain" description="SSD" evidence="8">
    <location>
        <begin position="252"/>
        <end position="414"/>
    </location>
</feature>
<organism evidence="9 10">
    <name type="scientific">Branchiostoma belcheri</name>
    <name type="common">Amphioxus</name>
    <dbReference type="NCBI Taxonomy" id="7741"/>
    <lineage>
        <taxon>Eukaryota</taxon>
        <taxon>Metazoa</taxon>
        <taxon>Chordata</taxon>
        <taxon>Cephalochordata</taxon>
        <taxon>Leptocardii</taxon>
        <taxon>Amphioxiformes</taxon>
        <taxon>Branchiostomatidae</taxon>
        <taxon>Branchiostoma</taxon>
    </lineage>
</organism>
<feature type="transmembrane region" description="Helical" evidence="7">
    <location>
        <begin position="310"/>
        <end position="340"/>
    </location>
</feature>
<dbReference type="SUPFAM" id="SSF82866">
    <property type="entry name" value="Multidrug efflux transporter AcrB transmembrane domain"/>
    <property type="match status" value="2"/>
</dbReference>
<comment type="subcellular location">
    <subcellularLocation>
        <location evidence="1">Membrane</location>
        <topology evidence="1">Multi-pass membrane protein</topology>
    </subcellularLocation>
</comment>
<evidence type="ECO:0000256" key="2">
    <source>
        <dbReference type="ARBA" id="ARBA00005585"/>
    </source>
</evidence>
<dbReference type="KEGG" id="bbel:109484936"/>
<evidence type="ECO:0000256" key="7">
    <source>
        <dbReference type="SAM" id="Phobius"/>
    </source>
</evidence>
<dbReference type="GO" id="GO:0016020">
    <property type="term" value="C:membrane"/>
    <property type="evidence" value="ECO:0007669"/>
    <property type="project" value="UniProtKB-SubCell"/>
</dbReference>
<evidence type="ECO:0000313" key="10">
    <source>
        <dbReference type="RefSeq" id="XP_019643854.1"/>
    </source>
</evidence>
<feature type="transmembrane region" description="Helical" evidence="7">
    <location>
        <begin position="28"/>
        <end position="49"/>
    </location>
</feature>
<feature type="transmembrane region" description="Helical" evidence="7">
    <location>
        <begin position="815"/>
        <end position="835"/>
    </location>
</feature>
<feature type="transmembrane region" description="Helical" evidence="7">
    <location>
        <begin position="361"/>
        <end position="386"/>
    </location>
</feature>
<proteinExistence type="inferred from homology"/>
<sequence>MIAKWLDAAAGRVYYRWGKTVAKCPAPFILLPLVASGLLGYFGLIGLVLDDEFSFVPDNGKTLPAMQGLEHVSFFPSGDAMAEMIVQAKDGGDTLFGDGVVEEVLRLHRELTTTNTASGDTFTALCFRDPATTECVLSGILQLMITAGSGPALRAMNLTYPYHNPNRVNNNLGMYFGRDLGGVEVSQDGSTILSSKALHLVYDVQANLSQWTVTFRQVCSEFESEKITVDYIILGWHHEETGTLPARVSPYVAAAMGLLILLSVASCMMLDWVLTKPWLAVTGVLSAALAIVSSMGVLPLAGVSFSSLNAAIPFLLLVYGGLPVYIGIGVDDMFVMIAAWRKCDVRLPVEERMGRAMSDAGVSITITSLTDCLAFTSGITSVFPAVRIFCTYAAVGVAFDFLYQITFFAAFMSLTGRRERANRHCLTCRPVLPQSQARHKSATYRLCCAAGVSRQEGAFDNPSSKEFNQDPVLNRLLYTNFVPFILKPSSKVVIFLLYAAYMGVAIWGWLQIHIGLQHQRSVADDSYVGGYFDALDTHFQKYGRKVDIFTTEPQEYWKTEVQQAVLDKLKAFDQSQYFHNTSETAEVWLRDYLRFLNRTGNSRAATEKTSFLQILISQFLPTVGQQYYRSLNFTGKVDIFTTEPQEYWKTEVLQIVLDKLKAFDQSQYFHDTLETVEVWLRDFLRILNRAGNSRAATDKTSFLQILISLFLSTVGQQYCRSVNFTENYTGISASRFFVIPKDVPTTTSVRGAAMMAEARRIAESEPFIMRAFSIDFFLSDQLALIPPSALQTAGIAVAIMFAVCFLFIPHCVAAFLTTFALVSIIAGLVGYMTLWGINLDLISVIAIVMCTGFSVDFFAHITHAYVTSKAATPEEKLTDAVRAVGMPMLQSSLSTILGMLVLAFFPAYIFQALFKTVFLVMVLGVAHGLVILPILLTTLTGLCGQGNVKEQTTVKKNIKTLAMPNGGIPRPFYQRPHSTSSSMLRRAPKLYVMKPDSSLPNLRPRVWQDNPYFTPEMREWIKWVGRQKSGVDNPNMEPDNPGA</sequence>
<keyword evidence="6" id="KW-0325">Glycoprotein</keyword>
<feature type="transmembrane region" description="Helical" evidence="7">
    <location>
        <begin position="892"/>
        <end position="910"/>
    </location>
</feature>
<dbReference type="Proteomes" id="UP000515135">
    <property type="component" value="Unplaced"/>
</dbReference>
<feature type="transmembrane region" description="Helical" evidence="7">
    <location>
        <begin position="277"/>
        <end position="298"/>
    </location>
</feature>
<comment type="similarity">
    <text evidence="2">Belongs to the patched family.</text>
</comment>
<evidence type="ECO:0000256" key="1">
    <source>
        <dbReference type="ARBA" id="ARBA00004141"/>
    </source>
</evidence>
<evidence type="ECO:0000313" key="9">
    <source>
        <dbReference type="Proteomes" id="UP000515135"/>
    </source>
</evidence>
<feature type="transmembrane region" description="Helical" evidence="7">
    <location>
        <begin position="251"/>
        <end position="270"/>
    </location>
</feature>
<feature type="transmembrane region" description="Helical" evidence="7">
    <location>
        <begin position="841"/>
        <end position="859"/>
    </location>
</feature>
<dbReference type="InterPro" id="IPR003392">
    <property type="entry name" value="PTHD_SSD"/>
</dbReference>
<feature type="transmembrane region" description="Helical" evidence="7">
    <location>
        <begin position="789"/>
        <end position="808"/>
    </location>
</feature>
<protein>
    <submittedName>
        <fullName evidence="10">Patched domain-containing protein 3-like isoform X1</fullName>
    </submittedName>
</protein>
<dbReference type="InterPro" id="IPR000731">
    <property type="entry name" value="SSD"/>
</dbReference>
<dbReference type="GeneID" id="109484936"/>
<dbReference type="RefSeq" id="XP_019643854.1">
    <property type="nucleotide sequence ID" value="XM_019788295.1"/>
</dbReference>